<protein>
    <submittedName>
        <fullName evidence="1">Uncharacterized protein</fullName>
    </submittedName>
</protein>
<gene>
    <name evidence="1" type="ORF">NCTC13635_03777</name>
</gene>
<reference evidence="1 2" key="1">
    <citation type="submission" date="2018-12" db="EMBL/GenBank/DDBJ databases">
        <authorList>
            <consortium name="Pathogen Informatics"/>
        </authorList>
    </citation>
    <scope>NUCLEOTIDE SEQUENCE [LARGE SCALE GENOMIC DNA]</scope>
    <source>
        <strain evidence="1 2">NCTC13635</strain>
    </source>
</reference>
<sequence length="104" mass="11349">MFFDQPAIAKDRRDRAHGHRETAGAGGLLAESVMLKRNTFVANAAFIAANPQGGNDIVGILQRCDRVGGGTKLNIRANGIKYIAGNFAKYRQIISRVIEKNDFC</sequence>
<evidence type="ECO:0000313" key="2">
    <source>
        <dbReference type="Proteomes" id="UP000282433"/>
    </source>
</evidence>
<dbReference type="Proteomes" id="UP000282433">
    <property type="component" value="Chromosome"/>
</dbReference>
<name>A0A3S4GG47_KLEPN</name>
<organism evidence="1 2">
    <name type="scientific">Klebsiella pneumoniae</name>
    <dbReference type="NCBI Taxonomy" id="573"/>
    <lineage>
        <taxon>Bacteria</taxon>
        <taxon>Pseudomonadati</taxon>
        <taxon>Pseudomonadota</taxon>
        <taxon>Gammaproteobacteria</taxon>
        <taxon>Enterobacterales</taxon>
        <taxon>Enterobacteriaceae</taxon>
        <taxon>Klebsiella/Raoultella group</taxon>
        <taxon>Klebsiella</taxon>
        <taxon>Klebsiella pneumoniae complex</taxon>
    </lineage>
</organism>
<dbReference type="AlphaFoldDB" id="A0A3S4GG47"/>
<accession>A0A3S4GG47</accession>
<evidence type="ECO:0000313" key="1">
    <source>
        <dbReference type="EMBL" id="VEB03610.1"/>
    </source>
</evidence>
<dbReference type="EMBL" id="LR134162">
    <property type="protein sequence ID" value="VEB03610.1"/>
    <property type="molecule type" value="Genomic_DNA"/>
</dbReference>
<proteinExistence type="predicted"/>